<accession>A0A0F9G7C5</accession>
<dbReference type="AlphaFoldDB" id="A0A0F9G7C5"/>
<organism evidence="1">
    <name type="scientific">marine sediment metagenome</name>
    <dbReference type="NCBI Taxonomy" id="412755"/>
    <lineage>
        <taxon>unclassified sequences</taxon>
        <taxon>metagenomes</taxon>
        <taxon>ecological metagenomes</taxon>
    </lineage>
</organism>
<sequence length="314" mass="36169">MERSKLTFKQIHTQLLKDGCVINELGNSELTRNELGFYEINNAIQNELDAFDGENKYYYLQETFTDGTFVYMIRNRDDRTSLLYKRTYQVNDDGQITLLDDAVLVVKEVNYKVVTPNINKFVRTKKVKEIMANEKVTSCKVDALIENKASKFTEDDREFLSGLDEPIFNKLVPDKEKEVKVNKKEEDVPVVDQKEVTANAVKAFFAEQETPEAFIKLMPKGLQDQMNSGMKLYTDRRSVLIKGIVDNSKFIEETLKTWKNELLETMYNSVMPEEENDFSGMSEIGELTENKESGGVALKSMLRLDNVEPKKEEV</sequence>
<name>A0A0F9G7C5_9ZZZZ</name>
<evidence type="ECO:0000313" key="1">
    <source>
        <dbReference type="EMBL" id="KKL86361.1"/>
    </source>
</evidence>
<dbReference type="EMBL" id="LAZR01021139">
    <property type="protein sequence ID" value="KKL86361.1"/>
    <property type="molecule type" value="Genomic_DNA"/>
</dbReference>
<reference evidence="1" key="1">
    <citation type="journal article" date="2015" name="Nature">
        <title>Complex archaea that bridge the gap between prokaryotes and eukaryotes.</title>
        <authorList>
            <person name="Spang A."/>
            <person name="Saw J.H."/>
            <person name="Jorgensen S.L."/>
            <person name="Zaremba-Niedzwiedzka K."/>
            <person name="Martijn J."/>
            <person name="Lind A.E."/>
            <person name="van Eijk R."/>
            <person name="Schleper C."/>
            <person name="Guy L."/>
            <person name="Ettema T.J."/>
        </authorList>
    </citation>
    <scope>NUCLEOTIDE SEQUENCE</scope>
</reference>
<protein>
    <submittedName>
        <fullName evidence="1">Uncharacterized protein</fullName>
    </submittedName>
</protein>
<gene>
    <name evidence="1" type="ORF">LCGC14_1945490</name>
</gene>
<proteinExistence type="predicted"/>
<comment type="caution">
    <text evidence="1">The sequence shown here is derived from an EMBL/GenBank/DDBJ whole genome shotgun (WGS) entry which is preliminary data.</text>
</comment>